<evidence type="ECO:0000256" key="1">
    <source>
        <dbReference type="SAM" id="Phobius"/>
    </source>
</evidence>
<name>A0A1G8UPT4_9GAMM</name>
<feature type="transmembrane region" description="Helical" evidence="1">
    <location>
        <begin position="7"/>
        <end position="28"/>
    </location>
</feature>
<evidence type="ECO:0000313" key="2">
    <source>
        <dbReference type="EMBL" id="SDJ55010.1"/>
    </source>
</evidence>
<reference evidence="3" key="1">
    <citation type="submission" date="2016-10" db="EMBL/GenBank/DDBJ databases">
        <authorList>
            <person name="Varghese N."/>
            <person name="Submissions S."/>
        </authorList>
    </citation>
    <scope>NUCLEOTIDE SEQUENCE [LARGE SCALE GENOMIC DNA]</scope>
    <source>
        <strain evidence="3">CGMCC 1.10658</strain>
    </source>
</reference>
<feature type="transmembrane region" description="Helical" evidence="1">
    <location>
        <begin position="34"/>
        <end position="54"/>
    </location>
</feature>
<dbReference type="RefSeq" id="WP_091506598.1">
    <property type="nucleotide sequence ID" value="NZ_FNFH01000001.1"/>
</dbReference>
<dbReference type="STRING" id="658219.SAMN05216212_0194"/>
<organism evidence="2 3">
    <name type="scientific">Microbulbifer yueqingensis</name>
    <dbReference type="NCBI Taxonomy" id="658219"/>
    <lineage>
        <taxon>Bacteria</taxon>
        <taxon>Pseudomonadati</taxon>
        <taxon>Pseudomonadota</taxon>
        <taxon>Gammaproteobacteria</taxon>
        <taxon>Cellvibrionales</taxon>
        <taxon>Microbulbiferaceae</taxon>
        <taxon>Microbulbifer</taxon>
    </lineage>
</organism>
<keyword evidence="1" id="KW-0472">Membrane</keyword>
<dbReference type="AlphaFoldDB" id="A0A1G8UPT4"/>
<accession>A0A1G8UPT4</accession>
<gene>
    <name evidence="2" type="ORF">SAMN05216212_0194</name>
</gene>
<evidence type="ECO:0000313" key="3">
    <source>
        <dbReference type="Proteomes" id="UP000199305"/>
    </source>
</evidence>
<dbReference type="Proteomes" id="UP000199305">
    <property type="component" value="Unassembled WGS sequence"/>
</dbReference>
<keyword evidence="1" id="KW-0812">Transmembrane</keyword>
<keyword evidence="1" id="KW-1133">Transmembrane helix</keyword>
<keyword evidence="3" id="KW-1185">Reference proteome</keyword>
<proteinExistence type="predicted"/>
<dbReference type="EMBL" id="FNFH01000001">
    <property type="protein sequence ID" value="SDJ55010.1"/>
    <property type="molecule type" value="Genomic_DNA"/>
</dbReference>
<protein>
    <submittedName>
        <fullName evidence="2">Uncharacterized protein</fullName>
    </submittedName>
</protein>
<sequence>MKSLPRSLRLALGGAAGGLVVALVIDLLGAGGGALPYVMYPVAGLMGGLLGSWIRRQKGRRRDSDGR</sequence>